<evidence type="ECO:0000313" key="2">
    <source>
        <dbReference type="Proteomes" id="UP000037069"/>
    </source>
</evidence>
<organism evidence="1 2">
    <name type="scientific">Lucilia cuprina</name>
    <name type="common">Green bottle fly</name>
    <name type="synonym">Australian sheep blowfly</name>
    <dbReference type="NCBI Taxonomy" id="7375"/>
    <lineage>
        <taxon>Eukaryota</taxon>
        <taxon>Metazoa</taxon>
        <taxon>Ecdysozoa</taxon>
        <taxon>Arthropoda</taxon>
        <taxon>Hexapoda</taxon>
        <taxon>Insecta</taxon>
        <taxon>Pterygota</taxon>
        <taxon>Neoptera</taxon>
        <taxon>Endopterygota</taxon>
        <taxon>Diptera</taxon>
        <taxon>Brachycera</taxon>
        <taxon>Muscomorpha</taxon>
        <taxon>Oestroidea</taxon>
        <taxon>Calliphoridae</taxon>
        <taxon>Luciliinae</taxon>
        <taxon>Lucilia</taxon>
    </lineage>
</organism>
<sequence>MKIVGGILILDESAAVFNCTKISSQQASSPRLRNNSSIACSFPSDAKIILTTSVFSRSRASANSCSFWNVKERKSCGVSTSSKSRSNVCLISTAIRESIPISDKVVPNETDFRSRIPIIFITVSTMLSLPERPTRFSATTILATMASGTDKSLSNSCKHDEIRCCKVPPISISILSSAISATRPTSPTAPHCTALAG</sequence>
<dbReference type="AlphaFoldDB" id="A0A0L0BN36"/>
<proteinExistence type="predicted"/>
<reference evidence="1 2" key="1">
    <citation type="journal article" date="2015" name="Nat. Commun.">
        <title>Lucilia cuprina genome unlocks parasitic fly biology to underpin future interventions.</title>
        <authorList>
            <person name="Anstead C.A."/>
            <person name="Korhonen P.K."/>
            <person name="Young N.D."/>
            <person name="Hall R.S."/>
            <person name="Jex A.R."/>
            <person name="Murali S.C."/>
            <person name="Hughes D.S."/>
            <person name="Lee S.F."/>
            <person name="Perry T."/>
            <person name="Stroehlein A.J."/>
            <person name="Ansell B.R."/>
            <person name="Breugelmans B."/>
            <person name="Hofmann A."/>
            <person name="Qu J."/>
            <person name="Dugan S."/>
            <person name="Lee S.L."/>
            <person name="Chao H."/>
            <person name="Dinh H."/>
            <person name="Han Y."/>
            <person name="Doddapaneni H.V."/>
            <person name="Worley K.C."/>
            <person name="Muzny D.M."/>
            <person name="Ioannidis P."/>
            <person name="Waterhouse R.M."/>
            <person name="Zdobnov E.M."/>
            <person name="James P.J."/>
            <person name="Bagnall N.H."/>
            <person name="Kotze A.C."/>
            <person name="Gibbs R.A."/>
            <person name="Richards S."/>
            <person name="Batterham P."/>
            <person name="Gasser R.B."/>
        </authorList>
    </citation>
    <scope>NUCLEOTIDE SEQUENCE [LARGE SCALE GENOMIC DNA]</scope>
    <source>
        <strain evidence="1 2">LS</strain>
        <tissue evidence="1">Full body</tissue>
    </source>
</reference>
<dbReference type="Proteomes" id="UP000037069">
    <property type="component" value="Unassembled WGS sequence"/>
</dbReference>
<dbReference type="EMBL" id="JRES01001625">
    <property type="protein sequence ID" value="KNC21348.1"/>
    <property type="molecule type" value="Genomic_DNA"/>
</dbReference>
<name>A0A0L0BN36_LUCCU</name>
<gene>
    <name evidence="1" type="ORF">FF38_13057</name>
</gene>
<comment type="caution">
    <text evidence="1">The sequence shown here is derived from an EMBL/GenBank/DDBJ whole genome shotgun (WGS) entry which is preliminary data.</text>
</comment>
<evidence type="ECO:0000313" key="1">
    <source>
        <dbReference type="EMBL" id="KNC21348.1"/>
    </source>
</evidence>
<keyword evidence="2" id="KW-1185">Reference proteome</keyword>
<protein>
    <submittedName>
        <fullName evidence="1">Uncharacterized protein</fullName>
    </submittedName>
</protein>
<accession>A0A0L0BN36</accession>